<dbReference type="Proteomes" id="UP000252893">
    <property type="component" value="Unassembled WGS sequence"/>
</dbReference>
<keyword evidence="3" id="KW-1185">Reference proteome</keyword>
<evidence type="ECO:0000313" key="3">
    <source>
        <dbReference type="Proteomes" id="UP000252893"/>
    </source>
</evidence>
<dbReference type="InterPro" id="IPR046513">
    <property type="entry name" value="DUF6691"/>
</dbReference>
<protein>
    <recommendedName>
        <fullName evidence="4">Sulphur transport domain-containing protein</fullName>
    </recommendedName>
</protein>
<keyword evidence="1" id="KW-1133">Transmembrane helix</keyword>
<gene>
    <name evidence="2" type="ORF">DFR47_11093</name>
</gene>
<keyword evidence="1" id="KW-0472">Membrane</keyword>
<name>A0A366DLX9_9HYPH</name>
<dbReference type="Pfam" id="PF20398">
    <property type="entry name" value="DUF6691"/>
    <property type="match status" value="1"/>
</dbReference>
<feature type="transmembrane region" description="Helical" evidence="1">
    <location>
        <begin position="106"/>
        <end position="130"/>
    </location>
</feature>
<keyword evidence="1" id="KW-0812">Transmembrane</keyword>
<evidence type="ECO:0000256" key="1">
    <source>
        <dbReference type="SAM" id="Phobius"/>
    </source>
</evidence>
<feature type="transmembrane region" description="Helical" evidence="1">
    <location>
        <begin position="82"/>
        <end position="100"/>
    </location>
</feature>
<dbReference type="OrthoDB" id="9790409at2"/>
<dbReference type="AlphaFoldDB" id="A0A366DLX9"/>
<accession>A0A366DLX9</accession>
<organism evidence="2 3">
    <name type="scientific">Pseudochrobactrum asaccharolyticum</name>
    <dbReference type="NCBI Taxonomy" id="354351"/>
    <lineage>
        <taxon>Bacteria</taxon>
        <taxon>Pseudomonadati</taxon>
        <taxon>Pseudomonadota</taxon>
        <taxon>Alphaproteobacteria</taxon>
        <taxon>Hyphomicrobiales</taxon>
        <taxon>Brucellaceae</taxon>
        <taxon>Pseudochrobactrum</taxon>
    </lineage>
</organism>
<comment type="caution">
    <text evidence="2">The sequence shown here is derived from an EMBL/GenBank/DDBJ whole genome shotgun (WGS) entry which is preliminary data.</text>
</comment>
<dbReference type="RefSeq" id="WP_113946045.1">
    <property type="nucleotide sequence ID" value="NZ_JBHEEG010000011.1"/>
</dbReference>
<dbReference type="EMBL" id="QNRH01000010">
    <property type="protein sequence ID" value="RBO91093.1"/>
    <property type="molecule type" value="Genomic_DNA"/>
</dbReference>
<evidence type="ECO:0000313" key="2">
    <source>
        <dbReference type="EMBL" id="RBO91093.1"/>
    </source>
</evidence>
<feature type="transmembrane region" description="Helical" evidence="1">
    <location>
        <begin position="41"/>
        <end position="61"/>
    </location>
</feature>
<reference evidence="2 3" key="1">
    <citation type="submission" date="2018-06" db="EMBL/GenBank/DDBJ databases">
        <title>Genomic Encyclopedia of Type Strains, Phase IV (KMG-IV): sequencing the most valuable type-strain genomes for metagenomic binning, comparative biology and taxonomic classification.</title>
        <authorList>
            <person name="Goeker M."/>
        </authorList>
    </citation>
    <scope>NUCLEOTIDE SEQUENCE [LARGE SCALE GENOMIC DNA]</scope>
    <source>
        <strain evidence="2 3">DSM 25619</strain>
    </source>
</reference>
<evidence type="ECO:0008006" key="4">
    <source>
        <dbReference type="Google" id="ProtNLM"/>
    </source>
</evidence>
<sequence>MSFLINLVIGLIFGIGLVISGLANPEKVQNFLDITGNWDPSLALVMGTAVVTTFIGFRVVFARKKPVCAVNFDVPANRKPDRSLVIGAILFGIGWGLGGICPGPAITTVGLAATGTLIFVPAMIAGMLIARKVKAS</sequence>
<proteinExistence type="predicted"/>